<dbReference type="PANTHER" id="PTHR35272">
    <property type="entry name" value="THIOL:DISULFIDE INTERCHANGE PROTEIN DSBC-RELATED"/>
    <property type="match status" value="1"/>
</dbReference>
<accession>A0A0K8P101</accession>
<proteinExistence type="inferred from homology"/>
<evidence type="ECO:0000259" key="8">
    <source>
        <dbReference type="Pfam" id="PF10411"/>
    </source>
</evidence>
<sequence length="247" mass="27159">MTRSSWRPSTRALCAAALLLAAVLPATAQEAVIRKNIAERLPDFPRIDEVAKTPIPGLYELRIGSQIFYSDEQGNYLIEGVLVETRTKTNLTEERLSRLTAIDPATLPMKDAIVWKQGNGSRKLVVFADPNCGYCKRFERDLMQVKDVTVYTFLYPILGPDSNDKSRAIWCAKDSTKAWRDWMVDGVAPPKAAGDCDASALQRNVALGRKHAVNGTPALIFEDGKRVPGVMAPAALERQLGASRSKG</sequence>
<feature type="domain" description="Disulphide bond isomerase DsbC/G N-terminal" evidence="8">
    <location>
        <begin position="26"/>
        <end position="93"/>
    </location>
</feature>
<dbReference type="Gene3D" id="3.10.450.70">
    <property type="entry name" value="Disulphide bond isomerase, DsbC/G, N-terminal"/>
    <property type="match status" value="1"/>
</dbReference>
<dbReference type="GO" id="GO:0042597">
    <property type="term" value="C:periplasmic space"/>
    <property type="evidence" value="ECO:0007669"/>
    <property type="project" value="UniProtKB-SubCell"/>
</dbReference>
<evidence type="ECO:0000256" key="3">
    <source>
        <dbReference type="ARBA" id="ARBA00022729"/>
    </source>
</evidence>
<comment type="function">
    <text evidence="7">Required for disulfide bond formation in some periplasmic proteins. Acts by transferring its disulfide bond to other proteins and is reduced in the process.</text>
</comment>
<organism evidence="10 11">
    <name type="scientific">Piscinibacter sakaiensis</name>
    <name type="common">Ideonella sakaiensis</name>
    <dbReference type="NCBI Taxonomy" id="1547922"/>
    <lineage>
        <taxon>Bacteria</taxon>
        <taxon>Pseudomonadati</taxon>
        <taxon>Pseudomonadota</taxon>
        <taxon>Betaproteobacteria</taxon>
        <taxon>Burkholderiales</taxon>
        <taxon>Sphaerotilaceae</taxon>
        <taxon>Piscinibacter</taxon>
    </lineage>
</organism>
<dbReference type="AlphaFoldDB" id="A0A0K8P101"/>
<keyword evidence="6 7" id="KW-0676">Redox-active center</keyword>
<keyword evidence="11" id="KW-1185">Reference proteome</keyword>
<gene>
    <name evidence="10" type="ORF">ISF6_2151</name>
</gene>
<reference evidence="10 11" key="2">
    <citation type="journal article" date="2016" name="Science">
        <title>A bacterium that degrades and assimilates poly(ethylene terephthalate).</title>
        <authorList>
            <person name="Yoshida S."/>
            <person name="Hiraga K."/>
            <person name="Takehana T."/>
            <person name="Taniguchi I."/>
            <person name="Yamaji H."/>
            <person name="Maeda Y."/>
            <person name="Toyohara K."/>
            <person name="Miyamoto K."/>
            <person name="Kimura Y."/>
            <person name="Oda K."/>
        </authorList>
    </citation>
    <scope>NUCLEOTIDE SEQUENCE [LARGE SCALE GENOMIC DNA]</scope>
    <source>
        <strain evidence="11">NBRC 110686 / TISTR 2288 / 201-F6</strain>
    </source>
</reference>
<dbReference type="OrthoDB" id="12976at2"/>
<dbReference type="SUPFAM" id="SSF54423">
    <property type="entry name" value="DsbC/DsbG N-terminal domain-like"/>
    <property type="match status" value="1"/>
</dbReference>
<dbReference type="Gene3D" id="3.40.30.10">
    <property type="entry name" value="Glutaredoxin"/>
    <property type="match status" value="1"/>
</dbReference>
<dbReference type="STRING" id="1547922.ISF6_2151"/>
<keyword evidence="4 7" id="KW-0574">Periplasm</keyword>
<dbReference type="InterPro" id="IPR012336">
    <property type="entry name" value="Thioredoxin-like_fold"/>
</dbReference>
<evidence type="ECO:0000256" key="4">
    <source>
        <dbReference type="ARBA" id="ARBA00022764"/>
    </source>
</evidence>
<dbReference type="Proteomes" id="UP000037660">
    <property type="component" value="Unassembled WGS sequence"/>
</dbReference>
<comment type="similarity">
    <text evidence="2 7">Belongs to the thioredoxin family. DsbC subfamily.</text>
</comment>
<evidence type="ECO:0000256" key="7">
    <source>
        <dbReference type="RuleBase" id="RU364038"/>
    </source>
</evidence>
<keyword evidence="5" id="KW-1015">Disulfide bond</keyword>
<dbReference type="InterPro" id="IPR036249">
    <property type="entry name" value="Thioredoxin-like_sf"/>
</dbReference>
<protein>
    <recommendedName>
        <fullName evidence="7">Thiol:disulfide interchange protein</fullName>
    </recommendedName>
</protein>
<dbReference type="Pfam" id="PF13098">
    <property type="entry name" value="Thioredoxin_2"/>
    <property type="match status" value="1"/>
</dbReference>
<evidence type="ECO:0000313" key="11">
    <source>
        <dbReference type="Proteomes" id="UP000037660"/>
    </source>
</evidence>
<dbReference type="InterPro" id="IPR051470">
    <property type="entry name" value="Thiol:disulfide_interchange"/>
</dbReference>
<dbReference type="RefSeq" id="WP_054020317.1">
    <property type="nucleotide sequence ID" value="NZ_BBYR01000034.1"/>
</dbReference>
<evidence type="ECO:0000256" key="5">
    <source>
        <dbReference type="ARBA" id="ARBA00023157"/>
    </source>
</evidence>
<dbReference type="CDD" id="cd03020">
    <property type="entry name" value="DsbA_DsbC_DsbG"/>
    <property type="match status" value="1"/>
</dbReference>
<keyword evidence="3 7" id="KW-0732">Signal</keyword>
<feature type="signal peptide" evidence="7">
    <location>
        <begin position="1"/>
        <end position="28"/>
    </location>
</feature>
<evidence type="ECO:0000313" key="10">
    <source>
        <dbReference type="EMBL" id="GAP36311.1"/>
    </source>
</evidence>
<feature type="chain" id="PRO_5010000918" description="Thiol:disulfide interchange protein" evidence="7">
    <location>
        <begin position="29"/>
        <end position="247"/>
    </location>
</feature>
<dbReference type="InterPro" id="IPR033954">
    <property type="entry name" value="DiS-bond_Isoase_DsbC/G"/>
</dbReference>
<reference evidence="11" key="1">
    <citation type="submission" date="2015-07" db="EMBL/GenBank/DDBJ databases">
        <title>Discovery of a poly(ethylene terephthalate assimilation.</title>
        <authorList>
            <person name="Yoshida S."/>
            <person name="Hiraga K."/>
            <person name="Takehana T."/>
            <person name="Taniguchi I."/>
            <person name="Yamaji H."/>
            <person name="Maeda Y."/>
            <person name="Toyohara K."/>
            <person name="Miyamoto K."/>
            <person name="Kimura Y."/>
            <person name="Oda K."/>
        </authorList>
    </citation>
    <scope>NUCLEOTIDE SEQUENCE [LARGE SCALE GENOMIC DNA]</scope>
    <source>
        <strain evidence="11">NBRC 110686 / TISTR 2288 / 201-F6</strain>
    </source>
</reference>
<name>A0A0K8P101_PISS1</name>
<comment type="subcellular location">
    <subcellularLocation>
        <location evidence="1 7">Periplasm</location>
    </subcellularLocation>
</comment>
<evidence type="ECO:0000259" key="9">
    <source>
        <dbReference type="Pfam" id="PF13098"/>
    </source>
</evidence>
<evidence type="ECO:0000256" key="2">
    <source>
        <dbReference type="ARBA" id="ARBA00009813"/>
    </source>
</evidence>
<evidence type="ECO:0000256" key="6">
    <source>
        <dbReference type="ARBA" id="ARBA00023284"/>
    </source>
</evidence>
<feature type="domain" description="Thioredoxin-like fold" evidence="9">
    <location>
        <begin position="117"/>
        <end position="239"/>
    </location>
</feature>
<evidence type="ECO:0000256" key="1">
    <source>
        <dbReference type="ARBA" id="ARBA00004418"/>
    </source>
</evidence>
<dbReference type="InterPro" id="IPR018950">
    <property type="entry name" value="DiS-bond_isomerase_DsbC/G_N"/>
</dbReference>
<dbReference type="SUPFAM" id="SSF52833">
    <property type="entry name" value="Thioredoxin-like"/>
    <property type="match status" value="1"/>
</dbReference>
<dbReference type="InterPro" id="IPR009094">
    <property type="entry name" value="DiS-bond_isomerase_DsbC/G_N_sf"/>
</dbReference>
<comment type="caution">
    <text evidence="10">The sequence shown here is derived from an EMBL/GenBank/DDBJ whole genome shotgun (WGS) entry which is preliminary data.</text>
</comment>
<dbReference type="PANTHER" id="PTHR35272:SF3">
    <property type="entry name" value="THIOL:DISULFIDE INTERCHANGE PROTEIN DSBC"/>
    <property type="match status" value="1"/>
</dbReference>
<dbReference type="EMBL" id="BBYR01000034">
    <property type="protein sequence ID" value="GAP36311.1"/>
    <property type="molecule type" value="Genomic_DNA"/>
</dbReference>
<dbReference type="Pfam" id="PF10411">
    <property type="entry name" value="DsbC_N"/>
    <property type="match status" value="1"/>
</dbReference>